<dbReference type="GO" id="GO:0008240">
    <property type="term" value="F:tripeptidyl-peptidase activity"/>
    <property type="evidence" value="ECO:0007669"/>
    <property type="project" value="TreeGrafter"/>
</dbReference>
<dbReference type="PANTHER" id="PTHR14218">
    <property type="entry name" value="PROTEASE S8 TRIPEPTIDYL PEPTIDASE I CLN2"/>
    <property type="match status" value="1"/>
</dbReference>
<feature type="domain" description="Peptidase S53 activation" evidence="1">
    <location>
        <begin position="3"/>
        <end position="61"/>
    </location>
</feature>
<protein>
    <recommendedName>
        <fullName evidence="1">Peptidase S53 activation domain-containing protein</fullName>
    </recommendedName>
</protein>
<accession>A0AAD7EC97</accession>
<dbReference type="GO" id="GO:0004175">
    <property type="term" value="F:endopeptidase activity"/>
    <property type="evidence" value="ECO:0007669"/>
    <property type="project" value="TreeGrafter"/>
</dbReference>
<dbReference type="AlphaFoldDB" id="A0AAD7EC97"/>
<dbReference type="Pfam" id="PF09286">
    <property type="entry name" value="Pro-kuma_activ"/>
    <property type="match status" value="1"/>
</dbReference>
<name>A0AAD7EC97_9AGAR</name>
<dbReference type="InterPro" id="IPR015366">
    <property type="entry name" value="S53_propep"/>
</dbReference>
<proteinExistence type="predicted"/>
<organism evidence="2 3">
    <name type="scientific">Mycena albidolilacea</name>
    <dbReference type="NCBI Taxonomy" id="1033008"/>
    <lineage>
        <taxon>Eukaryota</taxon>
        <taxon>Fungi</taxon>
        <taxon>Dikarya</taxon>
        <taxon>Basidiomycota</taxon>
        <taxon>Agaricomycotina</taxon>
        <taxon>Agaricomycetes</taxon>
        <taxon>Agaricomycetidae</taxon>
        <taxon>Agaricales</taxon>
        <taxon>Marasmiineae</taxon>
        <taxon>Mycenaceae</taxon>
        <taxon>Mycena</taxon>
    </lineage>
</organism>
<dbReference type="EMBL" id="JARIHO010000076">
    <property type="protein sequence ID" value="KAJ7310960.1"/>
    <property type="molecule type" value="Genomic_DNA"/>
</dbReference>
<dbReference type="PANTHER" id="PTHR14218:SF32">
    <property type="entry name" value="TRIPEPTIDYL PEPTIDASE SED3 (AFU_ORTHOLOGUE AFUA_3G08930)"/>
    <property type="match status" value="1"/>
</dbReference>
<evidence type="ECO:0000259" key="1">
    <source>
        <dbReference type="Pfam" id="PF09286"/>
    </source>
</evidence>
<dbReference type="InterPro" id="IPR050819">
    <property type="entry name" value="Tripeptidyl-peptidase_I"/>
</dbReference>
<comment type="caution">
    <text evidence="2">The sequence shown here is derived from an EMBL/GenBank/DDBJ whole genome shotgun (WGS) entry which is preliminary data.</text>
</comment>
<reference evidence="2" key="1">
    <citation type="submission" date="2023-03" db="EMBL/GenBank/DDBJ databases">
        <title>Massive genome expansion in bonnet fungi (Mycena s.s.) driven by repeated elements and novel gene families across ecological guilds.</title>
        <authorList>
            <consortium name="Lawrence Berkeley National Laboratory"/>
            <person name="Harder C.B."/>
            <person name="Miyauchi S."/>
            <person name="Viragh M."/>
            <person name="Kuo A."/>
            <person name="Thoen E."/>
            <person name="Andreopoulos B."/>
            <person name="Lu D."/>
            <person name="Skrede I."/>
            <person name="Drula E."/>
            <person name="Henrissat B."/>
            <person name="Morin E."/>
            <person name="Kohler A."/>
            <person name="Barry K."/>
            <person name="LaButti K."/>
            <person name="Morin E."/>
            <person name="Salamov A."/>
            <person name="Lipzen A."/>
            <person name="Mereny Z."/>
            <person name="Hegedus B."/>
            <person name="Baldrian P."/>
            <person name="Stursova M."/>
            <person name="Weitz H."/>
            <person name="Taylor A."/>
            <person name="Grigoriev I.V."/>
            <person name="Nagy L.G."/>
            <person name="Martin F."/>
            <person name="Kauserud H."/>
        </authorList>
    </citation>
    <scope>NUCLEOTIDE SEQUENCE</scope>
    <source>
        <strain evidence="2">CBHHK002</strain>
    </source>
</reference>
<evidence type="ECO:0000313" key="3">
    <source>
        <dbReference type="Proteomes" id="UP001218218"/>
    </source>
</evidence>
<dbReference type="GO" id="GO:0006508">
    <property type="term" value="P:proteolysis"/>
    <property type="evidence" value="ECO:0007669"/>
    <property type="project" value="TreeGrafter"/>
</dbReference>
<keyword evidence="3" id="KW-1185">Reference proteome</keyword>
<evidence type="ECO:0000313" key="2">
    <source>
        <dbReference type="EMBL" id="KAJ7310960.1"/>
    </source>
</evidence>
<dbReference type="Proteomes" id="UP001218218">
    <property type="component" value="Unassembled WGS sequence"/>
</dbReference>
<sequence length="183" mass="20668">MSAEDWIAVDMTVYQVNRLLAAEFATFQNEETNHTADRTLSYSISNTLKSGINVIYPAVTFLFPASSSIKPLAQYLSSFPVGAMNRSDSVVNATTTVRKESARHLNLARLSSQLDPRLCATTVQYIVDVRARSTGSKRFGGFYFKNEFSNRRDLKAFLEEFRPDMNPNTTFGRISCISRRFTH</sequence>
<gene>
    <name evidence="2" type="ORF">DFH08DRAFT_974120</name>
</gene>